<protein>
    <recommendedName>
        <fullName evidence="4">Hydroxylase</fullName>
    </recommendedName>
</protein>
<proteinExistence type="predicted"/>
<dbReference type="Proteomes" id="UP000627984">
    <property type="component" value="Unassembled WGS sequence"/>
</dbReference>
<feature type="region of interest" description="Disordered" evidence="1">
    <location>
        <begin position="293"/>
        <end position="314"/>
    </location>
</feature>
<reference evidence="2" key="1">
    <citation type="journal article" date="2014" name="Int. J. Syst. Evol. Microbiol.">
        <title>Complete genome sequence of Corynebacterium casei LMG S-19264T (=DSM 44701T), isolated from a smear-ripened cheese.</title>
        <authorList>
            <consortium name="US DOE Joint Genome Institute (JGI-PGF)"/>
            <person name="Walter F."/>
            <person name="Albersmeier A."/>
            <person name="Kalinowski J."/>
            <person name="Ruckert C."/>
        </authorList>
    </citation>
    <scope>NUCLEOTIDE SEQUENCE</scope>
    <source>
        <strain evidence="2">JCM 3093</strain>
    </source>
</reference>
<sequence length="314" mass="31452">MPASATGSAPAPSSGSPSTPLSVAVHGATGTQGSHIARRLRAAGHDVRPLDSRSLDLADADSIVRAYGSADAAVVQLPLVFGPAALTHAETLLTALAKAGPSRVVFNPGMALPPEPVGVPYVDARVLLARRLPGAVETASVIGPAGMYLENLLMPWSVRRVAQEGELAYPLPAAAPASWTALDDLGDAVAALLREDAPAAVGLLSGPPLTGDQVAAEVAAAAGRDVRWIHLDPAEYGRLIAPVIGDAAAAGVAAVYEQAAAAAPPPPPPAGILRPAPTGVREWAARQRWVATESGEAVTGSGGVAAAPGSEDVG</sequence>
<feature type="region of interest" description="Disordered" evidence="1">
    <location>
        <begin position="1"/>
        <end position="28"/>
    </location>
</feature>
<accession>A0AA37BGP3</accession>
<dbReference type="Gene3D" id="3.40.50.720">
    <property type="entry name" value="NAD(P)-binding Rossmann-like Domain"/>
    <property type="match status" value="1"/>
</dbReference>
<comment type="caution">
    <text evidence="2">The sequence shown here is derived from an EMBL/GenBank/DDBJ whole genome shotgun (WGS) entry which is preliminary data.</text>
</comment>
<feature type="compositionally biased region" description="Low complexity" evidence="1">
    <location>
        <begin position="1"/>
        <end position="20"/>
    </location>
</feature>
<gene>
    <name evidence="2" type="ORF">GCM10010126_26510</name>
</gene>
<dbReference type="AlphaFoldDB" id="A0AA37BGP3"/>
<evidence type="ECO:0000313" key="3">
    <source>
        <dbReference type="Proteomes" id="UP000627984"/>
    </source>
</evidence>
<evidence type="ECO:0000256" key="1">
    <source>
        <dbReference type="SAM" id="MobiDB-lite"/>
    </source>
</evidence>
<evidence type="ECO:0008006" key="4">
    <source>
        <dbReference type="Google" id="ProtNLM"/>
    </source>
</evidence>
<dbReference type="InterPro" id="IPR036291">
    <property type="entry name" value="NAD(P)-bd_dom_sf"/>
</dbReference>
<evidence type="ECO:0000313" key="2">
    <source>
        <dbReference type="EMBL" id="GGK65850.1"/>
    </source>
</evidence>
<dbReference type="EMBL" id="BMQD01000007">
    <property type="protein sequence ID" value="GGK65850.1"/>
    <property type="molecule type" value="Genomic_DNA"/>
</dbReference>
<dbReference type="SUPFAM" id="SSF51735">
    <property type="entry name" value="NAD(P)-binding Rossmann-fold domains"/>
    <property type="match status" value="1"/>
</dbReference>
<organism evidence="2 3">
    <name type="scientific">Planomonospora parontospora</name>
    <dbReference type="NCBI Taxonomy" id="58119"/>
    <lineage>
        <taxon>Bacteria</taxon>
        <taxon>Bacillati</taxon>
        <taxon>Actinomycetota</taxon>
        <taxon>Actinomycetes</taxon>
        <taxon>Streptosporangiales</taxon>
        <taxon>Streptosporangiaceae</taxon>
        <taxon>Planomonospora</taxon>
    </lineage>
</organism>
<reference evidence="2" key="2">
    <citation type="submission" date="2022-09" db="EMBL/GenBank/DDBJ databases">
        <authorList>
            <person name="Sun Q."/>
            <person name="Ohkuma M."/>
        </authorList>
    </citation>
    <scope>NUCLEOTIDE SEQUENCE</scope>
    <source>
        <strain evidence="2">JCM 3093</strain>
    </source>
</reference>
<dbReference type="RefSeq" id="WP_191895015.1">
    <property type="nucleotide sequence ID" value="NZ_BMQD01000007.1"/>
</dbReference>
<name>A0AA37BGP3_9ACTN</name>